<reference evidence="2" key="1">
    <citation type="submission" date="2022-11" db="UniProtKB">
        <authorList>
            <consortium name="WormBaseParasite"/>
        </authorList>
    </citation>
    <scope>IDENTIFICATION</scope>
</reference>
<protein>
    <submittedName>
        <fullName evidence="2">Uncharacterized protein</fullName>
    </submittedName>
</protein>
<sequence length="108" mass="12450">MELAGWMLENFSSGNQDERTEITTTCDSARLNGRGSDFVEGRGQMSWKFMTFFQNPFNNLRIYIQSVWERVRGLIGERNIQMGIPAISLIICMLPIPEQRCKRTLTSI</sequence>
<dbReference type="Proteomes" id="UP000887565">
    <property type="component" value="Unplaced"/>
</dbReference>
<dbReference type="AlphaFoldDB" id="A0A915JFC9"/>
<accession>A0A915JFC9</accession>
<keyword evidence="1" id="KW-1185">Reference proteome</keyword>
<dbReference type="WBParaSite" id="nRc.2.0.1.t25235-RA">
    <property type="protein sequence ID" value="nRc.2.0.1.t25235-RA"/>
    <property type="gene ID" value="nRc.2.0.1.g25235"/>
</dbReference>
<name>A0A915JFC9_ROMCU</name>
<evidence type="ECO:0000313" key="2">
    <source>
        <dbReference type="WBParaSite" id="nRc.2.0.1.t25235-RA"/>
    </source>
</evidence>
<evidence type="ECO:0000313" key="1">
    <source>
        <dbReference type="Proteomes" id="UP000887565"/>
    </source>
</evidence>
<organism evidence="1 2">
    <name type="scientific">Romanomermis culicivorax</name>
    <name type="common">Nematode worm</name>
    <dbReference type="NCBI Taxonomy" id="13658"/>
    <lineage>
        <taxon>Eukaryota</taxon>
        <taxon>Metazoa</taxon>
        <taxon>Ecdysozoa</taxon>
        <taxon>Nematoda</taxon>
        <taxon>Enoplea</taxon>
        <taxon>Dorylaimia</taxon>
        <taxon>Mermithida</taxon>
        <taxon>Mermithoidea</taxon>
        <taxon>Mermithidae</taxon>
        <taxon>Romanomermis</taxon>
    </lineage>
</organism>
<proteinExistence type="predicted"/>